<evidence type="ECO:0000313" key="3">
    <source>
        <dbReference type="Proteomes" id="UP000285844"/>
    </source>
</evidence>
<evidence type="ECO:0000256" key="1">
    <source>
        <dbReference type="SAM" id="Phobius"/>
    </source>
</evidence>
<reference evidence="2 3" key="1">
    <citation type="submission" date="2018-08" db="EMBL/GenBank/DDBJ databases">
        <title>A genome reference for cultivated species of the human gut microbiota.</title>
        <authorList>
            <person name="Zou Y."/>
            <person name="Xue W."/>
            <person name="Luo G."/>
        </authorList>
    </citation>
    <scope>NUCLEOTIDE SEQUENCE [LARGE SCALE GENOMIC DNA]</scope>
    <source>
        <strain evidence="2 3">AM37-3BH</strain>
    </source>
</reference>
<protein>
    <recommendedName>
        <fullName evidence="4">DUF4340 domain-containing protein</fullName>
    </recommendedName>
</protein>
<dbReference type="EMBL" id="QSHM01000011">
    <property type="protein sequence ID" value="RHC12431.1"/>
    <property type="molecule type" value="Genomic_DNA"/>
</dbReference>
<evidence type="ECO:0000313" key="2">
    <source>
        <dbReference type="EMBL" id="RHC12431.1"/>
    </source>
</evidence>
<name>A0A413YTM8_9FIRM</name>
<organism evidence="2 3">
    <name type="scientific">Lachnospira eligens</name>
    <dbReference type="NCBI Taxonomy" id="39485"/>
    <lineage>
        <taxon>Bacteria</taxon>
        <taxon>Bacillati</taxon>
        <taxon>Bacillota</taxon>
        <taxon>Clostridia</taxon>
        <taxon>Lachnospirales</taxon>
        <taxon>Lachnospiraceae</taxon>
        <taxon>Lachnospira</taxon>
    </lineage>
</organism>
<comment type="caution">
    <text evidence="2">The sequence shown here is derived from an EMBL/GenBank/DDBJ whole genome shotgun (WGS) entry which is preliminary data.</text>
</comment>
<feature type="transmembrane region" description="Helical" evidence="1">
    <location>
        <begin position="7"/>
        <end position="24"/>
    </location>
</feature>
<dbReference type="AlphaFoldDB" id="A0A413YTM8"/>
<proteinExistence type="predicted"/>
<sequence length="231" mass="25927">MHKTKKAAFLSLIILIIIIAALLLRPRHIKLDLSDNSNISIVREGNEISLSSDEKSQLIDIVENITVMPWLFAPASGWTYRILYTSTDNRTNSIIVLDNKVTIDRMSYHPFGKSASLVTDFLDTIYNRSLVTINIDNADSITVINKSNGKTGVFEGARLKDLTDALAFTPSHPVTFHDDNDSSVQYVLNIQYKDGSSEELSIVKCPAILYKKQYLSVDLYALELIQEEVDN</sequence>
<dbReference type="Proteomes" id="UP000285844">
    <property type="component" value="Unassembled WGS sequence"/>
</dbReference>
<gene>
    <name evidence="2" type="ORF">DW858_09940</name>
</gene>
<accession>A0A413YTM8</accession>
<dbReference type="RefSeq" id="WP_118265730.1">
    <property type="nucleotide sequence ID" value="NZ_QRKY01000012.1"/>
</dbReference>
<evidence type="ECO:0008006" key="4">
    <source>
        <dbReference type="Google" id="ProtNLM"/>
    </source>
</evidence>
<keyword evidence="1" id="KW-0812">Transmembrane</keyword>
<keyword evidence="1" id="KW-0472">Membrane</keyword>
<keyword evidence="1" id="KW-1133">Transmembrane helix</keyword>